<protein>
    <submittedName>
        <fullName evidence="2">Uncharacterized protein</fullName>
    </submittedName>
</protein>
<dbReference type="EMBL" id="AVOT02032385">
    <property type="protein sequence ID" value="MBW0526134.1"/>
    <property type="molecule type" value="Genomic_DNA"/>
</dbReference>
<dbReference type="Proteomes" id="UP000765509">
    <property type="component" value="Unassembled WGS sequence"/>
</dbReference>
<organism evidence="2 3">
    <name type="scientific">Austropuccinia psidii MF-1</name>
    <dbReference type="NCBI Taxonomy" id="1389203"/>
    <lineage>
        <taxon>Eukaryota</taxon>
        <taxon>Fungi</taxon>
        <taxon>Dikarya</taxon>
        <taxon>Basidiomycota</taxon>
        <taxon>Pucciniomycotina</taxon>
        <taxon>Pucciniomycetes</taxon>
        <taxon>Pucciniales</taxon>
        <taxon>Sphaerophragmiaceae</taxon>
        <taxon>Austropuccinia</taxon>
    </lineage>
</organism>
<comment type="caution">
    <text evidence="2">The sequence shown here is derived from an EMBL/GenBank/DDBJ whole genome shotgun (WGS) entry which is preliminary data.</text>
</comment>
<sequence>MAEVTKQKNTCYNYGSIDYYSNNFPNTKKKVYGIEQVLEEESPIEDSESDPMGDAIREPSDDDQDPRD</sequence>
<dbReference type="AlphaFoldDB" id="A0A9Q3I4Y4"/>
<feature type="region of interest" description="Disordered" evidence="1">
    <location>
        <begin position="37"/>
        <end position="68"/>
    </location>
</feature>
<gene>
    <name evidence="2" type="ORF">O181_065849</name>
</gene>
<evidence type="ECO:0000256" key="1">
    <source>
        <dbReference type="SAM" id="MobiDB-lite"/>
    </source>
</evidence>
<accession>A0A9Q3I4Y4</accession>
<feature type="compositionally biased region" description="Acidic residues" evidence="1">
    <location>
        <begin position="37"/>
        <end position="51"/>
    </location>
</feature>
<keyword evidence="3" id="KW-1185">Reference proteome</keyword>
<reference evidence="2" key="1">
    <citation type="submission" date="2021-03" db="EMBL/GenBank/DDBJ databases">
        <title>Draft genome sequence of rust myrtle Austropuccinia psidii MF-1, a brazilian biotype.</title>
        <authorList>
            <person name="Quecine M.C."/>
            <person name="Pachon D.M.R."/>
            <person name="Bonatelli M.L."/>
            <person name="Correr F.H."/>
            <person name="Franceschini L.M."/>
            <person name="Leite T.F."/>
            <person name="Margarido G.R.A."/>
            <person name="Almeida C.A."/>
            <person name="Ferrarezi J.A."/>
            <person name="Labate C.A."/>
        </authorList>
    </citation>
    <scope>NUCLEOTIDE SEQUENCE</scope>
    <source>
        <strain evidence="2">MF-1</strain>
    </source>
</reference>
<proteinExistence type="predicted"/>
<evidence type="ECO:0000313" key="2">
    <source>
        <dbReference type="EMBL" id="MBW0526134.1"/>
    </source>
</evidence>
<evidence type="ECO:0000313" key="3">
    <source>
        <dbReference type="Proteomes" id="UP000765509"/>
    </source>
</evidence>
<name>A0A9Q3I4Y4_9BASI</name>